<gene>
    <name evidence="10" type="ORF">AGOR_G00141710</name>
</gene>
<keyword evidence="11" id="KW-1185">Reference proteome</keyword>
<dbReference type="InterPro" id="IPR055251">
    <property type="entry name" value="SOS1_NGEF_PH"/>
</dbReference>
<evidence type="ECO:0000256" key="1">
    <source>
        <dbReference type="ARBA" id="ARBA00004496"/>
    </source>
</evidence>
<feature type="compositionally biased region" description="Pro residues" evidence="6">
    <location>
        <begin position="47"/>
        <end position="64"/>
    </location>
</feature>
<dbReference type="CDD" id="cd00160">
    <property type="entry name" value="RhoGEF"/>
    <property type="match status" value="1"/>
</dbReference>
<dbReference type="PANTHER" id="PTHR47544">
    <property type="entry name" value="RHO GUANINE NUCLEOTIDE EXCHANGE FACTOR 4"/>
    <property type="match status" value="1"/>
</dbReference>
<dbReference type="OrthoDB" id="660555at2759"/>
<dbReference type="Gene3D" id="2.30.29.30">
    <property type="entry name" value="Pleckstrin-homology domain (PH domain)/Phosphotyrosine-binding domain (PTB)"/>
    <property type="match status" value="1"/>
</dbReference>
<dbReference type="PANTHER" id="PTHR47544:SF5">
    <property type="entry name" value="SPERMATOGENESIS-ASSOCIATED 13"/>
    <property type="match status" value="1"/>
</dbReference>
<dbReference type="CDD" id="cd01224">
    <property type="entry name" value="PH_Collybistin_ASEF"/>
    <property type="match status" value="1"/>
</dbReference>
<dbReference type="SUPFAM" id="SSF48065">
    <property type="entry name" value="DBL homology domain (DH-domain)"/>
    <property type="match status" value="1"/>
</dbReference>
<feature type="domain" description="DH" evidence="9">
    <location>
        <begin position="530"/>
        <end position="714"/>
    </location>
</feature>
<dbReference type="Gene3D" id="2.30.30.40">
    <property type="entry name" value="SH3 Domains"/>
    <property type="match status" value="1"/>
</dbReference>
<comment type="subcellular location">
    <subcellularLocation>
        <location evidence="1">Cytoplasm</location>
    </subcellularLocation>
</comment>
<dbReference type="GO" id="GO:0005085">
    <property type="term" value="F:guanyl-nucleotide exchange factor activity"/>
    <property type="evidence" value="ECO:0007669"/>
    <property type="project" value="UniProtKB-KW"/>
</dbReference>
<feature type="region of interest" description="Disordered" evidence="6">
    <location>
        <begin position="504"/>
        <end position="530"/>
    </location>
</feature>
<dbReference type="EMBL" id="JAERUA010000013">
    <property type="protein sequence ID" value="KAI1891237.1"/>
    <property type="molecule type" value="Genomic_DNA"/>
</dbReference>
<dbReference type="Pfam" id="PF00018">
    <property type="entry name" value="SH3_1"/>
    <property type="match status" value="1"/>
</dbReference>
<evidence type="ECO:0000259" key="7">
    <source>
        <dbReference type="PROSITE" id="PS50002"/>
    </source>
</evidence>
<dbReference type="InterPro" id="IPR001452">
    <property type="entry name" value="SH3_domain"/>
</dbReference>
<dbReference type="Proteomes" id="UP000829720">
    <property type="component" value="Unassembled WGS sequence"/>
</dbReference>
<accession>A0A8T3D6K5</accession>
<proteinExistence type="predicted"/>
<dbReference type="InterPro" id="IPR011993">
    <property type="entry name" value="PH-like_dom_sf"/>
</dbReference>
<evidence type="ECO:0000313" key="10">
    <source>
        <dbReference type="EMBL" id="KAI1891237.1"/>
    </source>
</evidence>
<dbReference type="AlphaFoldDB" id="A0A8T3D6K5"/>
<dbReference type="FunFam" id="1.20.900.10:FF:000002">
    <property type="entry name" value="Rho guanine nucleotide exchange factor 9"/>
    <property type="match status" value="1"/>
</dbReference>
<evidence type="ECO:0000256" key="4">
    <source>
        <dbReference type="ARBA" id="ARBA00022658"/>
    </source>
</evidence>
<keyword evidence="2 5" id="KW-0728">SH3 domain</keyword>
<evidence type="ECO:0000256" key="2">
    <source>
        <dbReference type="ARBA" id="ARBA00022443"/>
    </source>
</evidence>
<evidence type="ECO:0000256" key="6">
    <source>
        <dbReference type="SAM" id="MobiDB-lite"/>
    </source>
</evidence>
<evidence type="ECO:0000259" key="8">
    <source>
        <dbReference type="PROSITE" id="PS50003"/>
    </source>
</evidence>
<dbReference type="InterPro" id="IPR000219">
    <property type="entry name" value="DH_dom"/>
</dbReference>
<dbReference type="PROSITE" id="PS50010">
    <property type="entry name" value="DH_2"/>
    <property type="match status" value="1"/>
</dbReference>
<feature type="region of interest" description="Disordered" evidence="6">
    <location>
        <begin position="99"/>
        <end position="140"/>
    </location>
</feature>
<feature type="region of interest" description="Disordered" evidence="6">
    <location>
        <begin position="153"/>
        <end position="236"/>
    </location>
</feature>
<reference evidence="10" key="1">
    <citation type="submission" date="2021-01" db="EMBL/GenBank/DDBJ databases">
        <authorList>
            <person name="Zahm M."/>
            <person name="Roques C."/>
            <person name="Cabau C."/>
            <person name="Klopp C."/>
            <person name="Donnadieu C."/>
            <person name="Jouanno E."/>
            <person name="Lampietro C."/>
            <person name="Louis A."/>
            <person name="Herpin A."/>
            <person name="Echchiki A."/>
            <person name="Berthelot C."/>
            <person name="Parey E."/>
            <person name="Roest-Crollius H."/>
            <person name="Braasch I."/>
            <person name="Postlethwait J."/>
            <person name="Bobe J."/>
            <person name="Montfort J."/>
            <person name="Bouchez O."/>
            <person name="Begum T."/>
            <person name="Mejri S."/>
            <person name="Adams A."/>
            <person name="Chen W.-J."/>
            <person name="Guiguen Y."/>
        </authorList>
    </citation>
    <scope>NUCLEOTIDE SEQUENCE</scope>
    <source>
        <tissue evidence="10">Blood</tissue>
    </source>
</reference>
<dbReference type="InterPro" id="IPR001849">
    <property type="entry name" value="PH_domain"/>
</dbReference>
<feature type="region of interest" description="Disordered" evidence="6">
    <location>
        <begin position="33"/>
        <end position="82"/>
    </location>
</feature>
<evidence type="ECO:0008006" key="12">
    <source>
        <dbReference type="Google" id="ProtNLM"/>
    </source>
</evidence>
<dbReference type="Pfam" id="PF22697">
    <property type="entry name" value="SOS1_NGEF_PH"/>
    <property type="match status" value="1"/>
</dbReference>
<dbReference type="SMART" id="SM00325">
    <property type="entry name" value="RhoGEF"/>
    <property type="match status" value="1"/>
</dbReference>
<feature type="region of interest" description="Disordered" evidence="6">
    <location>
        <begin position="281"/>
        <end position="356"/>
    </location>
</feature>
<dbReference type="SUPFAM" id="SSF50044">
    <property type="entry name" value="SH3-domain"/>
    <property type="match status" value="1"/>
</dbReference>
<evidence type="ECO:0000256" key="5">
    <source>
        <dbReference type="PROSITE-ProRule" id="PRU00192"/>
    </source>
</evidence>
<feature type="compositionally biased region" description="Low complexity" evidence="6">
    <location>
        <begin position="65"/>
        <end position="82"/>
    </location>
</feature>
<evidence type="ECO:0000256" key="3">
    <source>
        <dbReference type="ARBA" id="ARBA00022490"/>
    </source>
</evidence>
<comment type="caution">
    <text evidence="10">The sequence shown here is derived from an EMBL/GenBank/DDBJ whole genome shotgun (WGS) entry which is preliminary data.</text>
</comment>
<dbReference type="SMART" id="SM00233">
    <property type="entry name" value="PH"/>
    <property type="match status" value="1"/>
</dbReference>
<dbReference type="Gene3D" id="1.20.900.10">
    <property type="entry name" value="Dbl homology (DH) domain"/>
    <property type="match status" value="1"/>
</dbReference>
<evidence type="ECO:0000259" key="9">
    <source>
        <dbReference type="PROSITE" id="PS50010"/>
    </source>
</evidence>
<protein>
    <recommendedName>
        <fullName evidence="12">Spermatogenesis-associated protein 13</fullName>
    </recommendedName>
</protein>
<name>A0A8T3D6K5_9TELE</name>
<feature type="compositionally biased region" description="Polar residues" evidence="6">
    <location>
        <begin position="210"/>
        <end position="225"/>
    </location>
</feature>
<dbReference type="InterPro" id="IPR036028">
    <property type="entry name" value="SH3-like_dom_sf"/>
</dbReference>
<dbReference type="Pfam" id="PF00621">
    <property type="entry name" value="RhoGEF"/>
    <property type="match status" value="1"/>
</dbReference>
<sequence>MWDDEGEWEGPQRNSRCSRSIRMAYRVGRIPLLQSGAGPLPATAASPAPPPPATATSPAPPPPATAASPARRPVAPAQAGARTVILSRLSKSTDNLHVFRSPFKRRSPSPNSATPLDSPAHTIKRTASTSSVAPRGTSPLRVKAQVQKLVSSMTDLSVRQRTSPDPAPASSPSPRSALSRLHDDYSRRAPCLPERQRQCRSQPWPAPGHTQASTVNDTLQDSTAPDGSEHTEGQQGALCLQTEEEQGVSEDRLLADGEQEIPLPTDMPSLDSELCVRDTPSCEAPTFTTDGTELQGDAPRRRGGRARPRPLSDYDQENQHRKRRPISVIGGGAEEREDLAHSRPPVPSHQVPPYRGVSVRLRPCPLSQSTPIGLDRLGHPRLHRILSDGGPEAPGMLDDSVSEEESSFDELRDETPYLQPGTELSTLNEWIRSGQPVYAEALWDHVTMEEQELAFKAGDVIRVLDVSHKDWWWGAVSDRQAWLPSSFVRVRVNQEDGMVALATGSTENMQDEEPSAGSTRVQSSEHRDQMRTNVVNEIMNTERVYIKHLRDICEGYLRQCRRHTGMFTPLQLSSIFSNIEEIYRFHRRFLRDLERQYNKEQPHLSQIGSCFLTQQAEFSIYSEYCNNHPRACAELHRLMKLGRYRHFFEACRLLQQMIDISIAGFLLTPVQKICKYPLQLGELLKYTPPEHRDHSGVSDAYEAMKKVACLINERKRRLESIDTIAHWQEAILRWEGDDVLTRSSELIHSGDLCRVLPDGKMQQRVYFLFDHQMVFCKKDVLRRDLLLYRGRLDTDHVEVLDVPDGRHPQLGLSLKNAFHLRDAAGHVDCLFCAKKPEDKQRWMQAFIDERRRVREDQEMGMEITESQRKGAILSARKSKRGKLRSMGYASGSTPVPHQPLHPLHQRHVTVPTSIPQQPVFSLAEPKRKPSHLWDSFTRHALFRK</sequence>
<evidence type="ECO:0000313" key="11">
    <source>
        <dbReference type="Proteomes" id="UP000829720"/>
    </source>
</evidence>
<dbReference type="PROSITE" id="PS50002">
    <property type="entry name" value="SH3"/>
    <property type="match status" value="1"/>
</dbReference>
<organism evidence="10 11">
    <name type="scientific">Albula goreensis</name>
    <dbReference type="NCBI Taxonomy" id="1534307"/>
    <lineage>
        <taxon>Eukaryota</taxon>
        <taxon>Metazoa</taxon>
        <taxon>Chordata</taxon>
        <taxon>Craniata</taxon>
        <taxon>Vertebrata</taxon>
        <taxon>Euteleostomi</taxon>
        <taxon>Actinopterygii</taxon>
        <taxon>Neopterygii</taxon>
        <taxon>Teleostei</taxon>
        <taxon>Albuliformes</taxon>
        <taxon>Albulidae</taxon>
        <taxon>Albula</taxon>
    </lineage>
</organism>
<feature type="domain" description="PH" evidence="8">
    <location>
        <begin position="745"/>
        <end position="851"/>
    </location>
</feature>
<feature type="domain" description="SH3" evidence="7">
    <location>
        <begin position="434"/>
        <end position="493"/>
    </location>
</feature>
<dbReference type="GO" id="GO:0005737">
    <property type="term" value="C:cytoplasm"/>
    <property type="evidence" value="ECO:0007669"/>
    <property type="project" value="UniProtKB-SubCell"/>
</dbReference>
<keyword evidence="4" id="KW-0344">Guanine-nucleotide releasing factor</keyword>
<dbReference type="InterPro" id="IPR035899">
    <property type="entry name" value="DBL_dom_sf"/>
</dbReference>
<dbReference type="PROSITE" id="PS50003">
    <property type="entry name" value="PH_DOMAIN"/>
    <property type="match status" value="1"/>
</dbReference>
<feature type="compositionally biased region" description="Low complexity" evidence="6">
    <location>
        <begin position="35"/>
        <end position="46"/>
    </location>
</feature>
<keyword evidence="3" id="KW-0963">Cytoplasm</keyword>
<dbReference type="SMART" id="SM00326">
    <property type="entry name" value="SH3"/>
    <property type="match status" value="1"/>
</dbReference>
<dbReference type="SUPFAM" id="SSF50729">
    <property type="entry name" value="PH domain-like"/>
    <property type="match status" value="1"/>
</dbReference>